<proteinExistence type="predicted"/>
<protein>
    <submittedName>
        <fullName evidence="2">Uncharacterized protein</fullName>
    </submittedName>
</protein>
<accession>A0A914CHI2</accession>
<keyword evidence="1" id="KW-1185">Reference proteome</keyword>
<evidence type="ECO:0000313" key="1">
    <source>
        <dbReference type="Proteomes" id="UP000887540"/>
    </source>
</evidence>
<organism evidence="1 2">
    <name type="scientific">Acrobeloides nanus</name>
    <dbReference type="NCBI Taxonomy" id="290746"/>
    <lineage>
        <taxon>Eukaryota</taxon>
        <taxon>Metazoa</taxon>
        <taxon>Ecdysozoa</taxon>
        <taxon>Nematoda</taxon>
        <taxon>Chromadorea</taxon>
        <taxon>Rhabditida</taxon>
        <taxon>Tylenchina</taxon>
        <taxon>Cephalobomorpha</taxon>
        <taxon>Cephaloboidea</taxon>
        <taxon>Cephalobidae</taxon>
        <taxon>Acrobeloides</taxon>
    </lineage>
</organism>
<sequence length="9" mass="1036">MQESEATIK</sequence>
<dbReference type="Proteomes" id="UP000887540">
    <property type="component" value="Unplaced"/>
</dbReference>
<dbReference type="WBParaSite" id="ACRNAN_scaffold1093.g9488.t1">
    <property type="protein sequence ID" value="ACRNAN_scaffold1093.g9488.t1"/>
    <property type="gene ID" value="ACRNAN_scaffold1093.g9488"/>
</dbReference>
<name>A0A914CHI2_9BILA</name>
<evidence type="ECO:0000313" key="2">
    <source>
        <dbReference type="WBParaSite" id="ACRNAN_scaffold1093.g9488.t1"/>
    </source>
</evidence>
<reference evidence="2" key="1">
    <citation type="submission" date="2022-11" db="UniProtKB">
        <authorList>
            <consortium name="WormBaseParasite"/>
        </authorList>
    </citation>
    <scope>IDENTIFICATION</scope>
</reference>